<name>A0A6A5UMC4_9PLEO</name>
<proteinExistence type="predicted"/>
<evidence type="ECO:0000313" key="2">
    <source>
        <dbReference type="EMBL" id="KAF1966081.1"/>
    </source>
</evidence>
<protein>
    <submittedName>
        <fullName evidence="2">Uncharacterized protein</fullName>
    </submittedName>
</protein>
<organism evidence="2 3">
    <name type="scientific">Bimuria novae-zelandiae CBS 107.79</name>
    <dbReference type="NCBI Taxonomy" id="1447943"/>
    <lineage>
        <taxon>Eukaryota</taxon>
        <taxon>Fungi</taxon>
        <taxon>Dikarya</taxon>
        <taxon>Ascomycota</taxon>
        <taxon>Pezizomycotina</taxon>
        <taxon>Dothideomycetes</taxon>
        <taxon>Pleosporomycetidae</taxon>
        <taxon>Pleosporales</taxon>
        <taxon>Massarineae</taxon>
        <taxon>Didymosphaeriaceae</taxon>
        <taxon>Bimuria</taxon>
    </lineage>
</organism>
<sequence length="480" mass="55124">MGRVLSVDALEDAGIEIVEKVAPLAKLIKESPQASILARHLLDFENIISKEHWNELDRQEKQTLSETEADHIVIPEKQPNKKAERRKYTGYTDKYDIKRCEANFEIAASIKRRADKIRSEDEQRWSETMKGLVFGRLIERARRQEGAMHKQKAENVVKRFRVDTLHQYCQKTFFHLTAPKPDLYFGFHAYVQGDNETGPLRGDDYVENFSVTRLSQLYEADVGFVPSPCKEFFGLKELKIKDLTCFPWAVCEWKHEGKIDTRDEKKAYYQAANGAAVCLTLFANAAVGGRPFPILHDIRPVVCMTFTGPKAKVWVAYVTEVEDGRYRYRMRCIWEGSLRNILDNVKLCVIIENLHFWAMNHLRPWLTSCIDQWRRSIEEREDTESSFGKIGRAATWGSFVSRDDGHLDDDDSYEGSDGEEGSDGDENSETEEDENDDSDESGDEDEEDPDESGDECDGCDCACHNGVYSKTFSIRNRRMS</sequence>
<keyword evidence="3" id="KW-1185">Reference proteome</keyword>
<evidence type="ECO:0000313" key="3">
    <source>
        <dbReference type="Proteomes" id="UP000800036"/>
    </source>
</evidence>
<feature type="region of interest" description="Disordered" evidence="1">
    <location>
        <begin position="401"/>
        <end position="460"/>
    </location>
</feature>
<evidence type="ECO:0000256" key="1">
    <source>
        <dbReference type="SAM" id="MobiDB-lite"/>
    </source>
</evidence>
<feature type="compositionally biased region" description="Acidic residues" evidence="1">
    <location>
        <begin position="406"/>
        <end position="458"/>
    </location>
</feature>
<dbReference type="OrthoDB" id="5081713at2759"/>
<dbReference type="AlphaFoldDB" id="A0A6A5UMC4"/>
<accession>A0A6A5UMC4</accession>
<reference evidence="2" key="1">
    <citation type="journal article" date="2020" name="Stud. Mycol.">
        <title>101 Dothideomycetes genomes: a test case for predicting lifestyles and emergence of pathogens.</title>
        <authorList>
            <person name="Haridas S."/>
            <person name="Albert R."/>
            <person name="Binder M."/>
            <person name="Bloem J."/>
            <person name="Labutti K."/>
            <person name="Salamov A."/>
            <person name="Andreopoulos B."/>
            <person name="Baker S."/>
            <person name="Barry K."/>
            <person name="Bills G."/>
            <person name="Bluhm B."/>
            <person name="Cannon C."/>
            <person name="Castanera R."/>
            <person name="Culley D."/>
            <person name="Daum C."/>
            <person name="Ezra D."/>
            <person name="Gonzalez J."/>
            <person name="Henrissat B."/>
            <person name="Kuo A."/>
            <person name="Liang C."/>
            <person name="Lipzen A."/>
            <person name="Lutzoni F."/>
            <person name="Magnuson J."/>
            <person name="Mondo S."/>
            <person name="Nolan M."/>
            <person name="Ohm R."/>
            <person name="Pangilinan J."/>
            <person name="Park H.-J."/>
            <person name="Ramirez L."/>
            <person name="Alfaro M."/>
            <person name="Sun H."/>
            <person name="Tritt A."/>
            <person name="Yoshinaga Y."/>
            <person name="Zwiers L.-H."/>
            <person name="Turgeon B."/>
            <person name="Goodwin S."/>
            <person name="Spatafora J."/>
            <person name="Crous P."/>
            <person name="Grigoriev I."/>
        </authorList>
    </citation>
    <scope>NUCLEOTIDE SEQUENCE</scope>
    <source>
        <strain evidence="2">CBS 107.79</strain>
    </source>
</reference>
<gene>
    <name evidence="2" type="ORF">BU23DRAFT_603781</name>
</gene>
<dbReference type="EMBL" id="ML976751">
    <property type="protein sequence ID" value="KAF1966081.1"/>
    <property type="molecule type" value="Genomic_DNA"/>
</dbReference>
<dbReference type="Proteomes" id="UP000800036">
    <property type="component" value="Unassembled WGS sequence"/>
</dbReference>